<dbReference type="RefSeq" id="WP_208077385.1">
    <property type="nucleotide sequence ID" value="NZ_CP071869.1"/>
</dbReference>
<dbReference type="Proteomes" id="UP000663920">
    <property type="component" value="Chromosome"/>
</dbReference>
<dbReference type="Pfam" id="PF19136">
    <property type="entry name" value="DUF5819"/>
    <property type="match status" value="1"/>
</dbReference>
<protein>
    <submittedName>
        <fullName evidence="1">Uncharacterized protein</fullName>
    </submittedName>
</protein>
<accession>A0A975CQ59</accession>
<keyword evidence="2" id="KW-1185">Reference proteome</keyword>
<sequence length="198" mass="23062">MKKLKILIISVIVLHFLLISIGQLRDLGYINNSFAKHINDSYIIPYFEQSWSMFAPNPPKGNQYFVVKYKINNDSLTLDIHEQVRKGSVLSLFNINQRLLKYQNECYNDILRKLESKKISFSNINVSNSHGLESILNYSKIVLKKQLKFLSNIKSTDSIKVDIYLIDEPLNKPNSPNKYGEKKYIQLENIYLGKKDEL</sequence>
<reference evidence="1 2" key="1">
    <citation type="submission" date="2021-03" db="EMBL/GenBank/DDBJ databases">
        <title>Complete genome of Polaribacter_sp.SM13.</title>
        <authorList>
            <person name="Jeong S.W."/>
            <person name="Bae J.W."/>
        </authorList>
    </citation>
    <scope>NUCLEOTIDE SEQUENCE [LARGE SCALE GENOMIC DNA]</scope>
    <source>
        <strain evidence="1 2">SM13</strain>
    </source>
</reference>
<gene>
    <name evidence="1" type="ORF">J3359_13570</name>
</gene>
<dbReference type="AlphaFoldDB" id="A0A975CQ59"/>
<evidence type="ECO:0000313" key="1">
    <source>
        <dbReference type="EMBL" id="QTE21837.1"/>
    </source>
</evidence>
<proteinExistence type="predicted"/>
<dbReference type="KEGG" id="pcea:J3359_13570"/>
<organism evidence="1 2">
    <name type="scientific">Polaribacter cellanae</name>
    <dbReference type="NCBI Taxonomy" id="2818493"/>
    <lineage>
        <taxon>Bacteria</taxon>
        <taxon>Pseudomonadati</taxon>
        <taxon>Bacteroidota</taxon>
        <taxon>Flavobacteriia</taxon>
        <taxon>Flavobacteriales</taxon>
        <taxon>Flavobacteriaceae</taxon>
    </lineage>
</organism>
<name>A0A975CQ59_9FLAO</name>
<dbReference type="InterPro" id="IPR043857">
    <property type="entry name" value="DUF5819"/>
</dbReference>
<evidence type="ECO:0000313" key="2">
    <source>
        <dbReference type="Proteomes" id="UP000663920"/>
    </source>
</evidence>
<dbReference type="EMBL" id="CP071869">
    <property type="protein sequence ID" value="QTE21837.1"/>
    <property type="molecule type" value="Genomic_DNA"/>
</dbReference>